<reference evidence="2" key="1">
    <citation type="submission" date="2020-11" db="EMBL/GenBank/DDBJ databases">
        <authorList>
            <consortium name="DOE Joint Genome Institute"/>
            <person name="Ahrendt S."/>
            <person name="Riley R."/>
            <person name="Andreopoulos W."/>
            <person name="LaButti K."/>
            <person name="Pangilinan J."/>
            <person name="Ruiz-duenas F.J."/>
            <person name="Barrasa J.M."/>
            <person name="Sanchez-Garcia M."/>
            <person name="Camarero S."/>
            <person name="Miyauchi S."/>
            <person name="Serrano A."/>
            <person name="Linde D."/>
            <person name="Babiker R."/>
            <person name="Drula E."/>
            <person name="Ayuso-Fernandez I."/>
            <person name="Pacheco R."/>
            <person name="Padilla G."/>
            <person name="Ferreira P."/>
            <person name="Barriuso J."/>
            <person name="Kellner H."/>
            <person name="Castanera R."/>
            <person name="Alfaro M."/>
            <person name="Ramirez L."/>
            <person name="Pisabarro A.G."/>
            <person name="Kuo A."/>
            <person name="Tritt A."/>
            <person name="Lipzen A."/>
            <person name="He G."/>
            <person name="Yan M."/>
            <person name="Ng V."/>
            <person name="Cullen D."/>
            <person name="Martin F."/>
            <person name="Rosso M.-N."/>
            <person name="Henrissat B."/>
            <person name="Hibbett D."/>
            <person name="Martinez A.T."/>
            <person name="Grigoriev I.V."/>
        </authorList>
    </citation>
    <scope>NUCLEOTIDE SEQUENCE</scope>
    <source>
        <strain evidence="2">AH 44721</strain>
    </source>
</reference>
<feature type="compositionally biased region" description="Acidic residues" evidence="1">
    <location>
        <begin position="296"/>
        <end position="306"/>
    </location>
</feature>
<organism evidence="2 3">
    <name type="scientific">Gymnopilus junonius</name>
    <name type="common">Spectacular rustgill mushroom</name>
    <name type="synonym">Gymnopilus spectabilis subsp. junonius</name>
    <dbReference type="NCBI Taxonomy" id="109634"/>
    <lineage>
        <taxon>Eukaryota</taxon>
        <taxon>Fungi</taxon>
        <taxon>Dikarya</taxon>
        <taxon>Basidiomycota</taxon>
        <taxon>Agaricomycotina</taxon>
        <taxon>Agaricomycetes</taxon>
        <taxon>Agaricomycetidae</taxon>
        <taxon>Agaricales</taxon>
        <taxon>Agaricineae</taxon>
        <taxon>Hymenogastraceae</taxon>
        <taxon>Gymnopilus</taxon>
    </lineage>
</organism>
<sequence>MEYQHLSPDLAAKVAQLAQMPAPTSMTHEELFSLVSAYVMIERIYQYSKPDTTILPSKIILKQLEKLMVDTFKIPYFEKLYDILTLLHQIRQDAVNMLASTQMALTLGQDSIIVHHLKVVSYHQVRGDLGNILDNFCLAGFNLAVKLQGNISSTGHLPNLPDKKADYDEYVKASVLSSDEAYRVNRFISKIKPNQLHMSLDMGEPLSPICMLVPYALRGVHGCSREGLLKVCTALSNDKPPALWALEARTWQALVEVATLGKDVKLALQGLMTLEAWKNFEDLPSSDPTASPEPGVEQDDLMATEK</sequence>
<comment type="caution">
    <text evidence="2">The sequence shown here is derived from an EMBL/GenBank/DDBJ whole genome shotgun (WGS) entry which is preliminary data.</text>
</comment>
<evidence type="ECO:0000313" key="2">
    <source>
        <dbReference type="EMBL" id="KAF8888924.1"/>
    </source>
</evidence>
<proteinExistence type="predicted"/>
<accession>A0A9P5TKX4</accession>
<dbReference type="Proteomes" id="UP000724874">
    <property type="component" value="Unassembled WGS sequence"/>
</dbReference>
<keyword evidence="3" id="KW-1185">Reference proteome</keyword>
<dbReference type="EMBL" id="JADNYJ010000082">
    <property type="protein sequence ID" value="KAF8888924.1"/>
    <property type="molecule type" value="Genomic_DNA"/>
</dbReference>
<dbReference type="AlphaFoldDB" id="A0A9P5TKX4"/>
<gene>
    <name evidence="2" type="ORF">CPB84DRAFT_1849481</name>
</gene>
<evidence type="ECO:0000256" key="1">
    <source>
        <dbReference type="SAM" id="MobiDB-lite"/>
    </source>
</evidence>
<protein>
    <submittedName>
        <fullName evidence="2">Uncharacterized protein</fullName>
    </submittedName>
</protein>
<name>A0A9P5TKX4_GYMJU</name>
<evidence type="ECO:0000313" key="3">
    <source>
        <dbReference type="Proteomes" id="UP000724874"/>
    </source>
</evidence>
<feature type="region of interest" description="Disordered" evidence="1">
    <location>
        <begin position="283"/>
        <end position="306"/>
    </location>
</feature>